<protein>
    <submittedName>
        <fullName evidence="1">Uncharacterized protein</fullName>
    </submittedName>
</protein>
<sequence>MDTPHKHTLVPASDISRSGVSGDPGNWTFVSVVTDPERSYSRALSELTEFVRTCPRHDVVVDGARATLEFAAVPPAKTLAGRAVGFVGTITPQSARPFRIMKLMAYGQGLMVSVTRELGEAAPSQDARTEEFLGGLVDAALLEAGPEPAPTPVSPQPQPTLGAKAAWLMDQ</sequence>
<dbReference type="RefSeq" id="WP_323276939.1">
    <property type="nucleotide sequence ID" value="NZ_JAYGGQ010000001.1"/>
</dbReference>
<comment type="caution">
    <text evidence="1">The sequence shown here is derived from an EMBL/GenBank/DDBJ whole genome shotgun (WGS) entry which is preliminary data.</text>
</comment>
<proteinExistence type="predicted"/>
<gene>
    <name evidence="1" type="ORF">SPF06_00390</name>
</gene>
<organism evidence="1 2">
    <name type="scientific">Sinomonas terricola</name>
    <dbReference type="NCBI Taxonomy" id="3110330"/>
    <lineage>
        <taxon>Bacteria</taxon>
        <taxon>Bacillati</taxon>
        <taxon>Actinomycetota</taxon>
        <taxon>Actinomycetes</taxon>
        <taxon>Micrococcales</taxon>
        <taxon>Micrococcaceae</taxon>
        <taxon>Sinomonas</taxon>
    </lineage>
</organism>
<name>A0ABU5T0I7_9MICC</name>
<dbReference type="Proteomes" id="UP001304769">
    <property type="component" value="Unassembled WGS sequence"/>
</dbReference>
<evidence type="ECO:0000313" key="1">
    <source>
        <dbReference type="EMBL" id="MEA5453166.1"/>
    </source>
</evidence>
<dbReference type="EMBL" id="JAYGGQ010000001">
    <property type="protein sequence ID" value="MEA5453166.1"/>
    <property type="molecule type" value="Genomic_DNA"/>
</dbReference>
<reference evidence="1 2" key="1">
    <citation type="submission" date="2023-12" db="EMBL/GenBank/DDBJ databases">
        <title>Sinomonas terricola sp. nov, isolated from litchi orchard soil in Guangdong, PR China.</title>
        <authorList>
            <person name="Jiaxin W."/>
            <person name="Yang Z."/>
            <person name="Honghui Z."/>
        </authorList>
    </citation>
    <scope>NUCLEOTIDE SEQUENCE [LARGE SCALE GENOMIC DNA]</scope>
    <source>
        <strain evidence="1 2">JGH33</strain>
    </source>
</reference>
<accession>A0ABU5T0I7</accession>
<keyword evidence="2" id="KW-1185">Reference proteome</keyword>
<evidence type="ECO:0000313" key="2">
    <source>
        <dbReference type="Proteomes" id="UP001304769"/>
    </source>
</evidence>